<evidence type="ECO:0000313" key="1">
    <source>
        <dbReference type="EMBL" id="GBN50408.1"/>
    </source>
</evidence>
<dbReference type="EMBL" id="BGPR01011259">
    <property type="protein sequence ID" value="GBN50408.1"/>
    <property type="molecule type" value="Genomic_DNA"/>
</dbReference>
<evidence type="ECO:0000313" key="2">
    <source>
        <dbReference type="Proteomes" id="UP000499080"/>
    </source>
</evidence>
<proteinExistence type="predicted"/>
<comment type="caution">
    <text evidence="1">The sequence shown here is derived from an EMBL/GenBank/DDBJ whole genome shotgun (WGS) entry which is preliminary data.</text>
</comment>
<protein>
    <submittedName>
        <fullName evidence="1">Uncharacterized protein</fullName>
    </submittedName>
</protein>
<organism evidence="1 2">
    <name type="scientific">Araneus ventricosus</name>
    <name type="common">Orbweaver spider</name>
    <name type="synonym">Epeira ventricosa</name>
    <dbReference type="NCBI Taxonomy" id="182803"/>
    <lineage>
        <taxon>Eukaryota</taxon>
        <taxon>Metazoa</taxon>
        <taxon>Ecdysozoa</taxon>
        <taxon>Arthropoda</taxon>
        <taxon>Chelicerata</taxon>
        <taxon>Arachnida</taxon>
        <taxon>Araneae</taxon>
        <taxon>Araneomorphae</taxon>
        <taxon>Entelegynae</taxon>
        <taxon>Araneoidea</taxon>
        <taxon>Araneidae</taxon>
        <taxon>Araneus</taxon>
    </lineage>
</organism>
<reference evidence="1 2" key="1">
    <citation type="journal article" date="2019" name="Sci. Rep.">
        <title>Orb-weaving spider Araneus ventricosus genome elucidates the spidroin gene catalogue.</title>
        <authorList>
            <person name="Kono N."/>
            <person name="Nakamura H."/>
            <person name="Ohtoshi R."/>
            <person name="Moran D.A.P."/>
            <person name="Shinohara A."/>
            <person name="Yoshida Y."/>
            <person name="Fujiwara M."/>
            <person name="Mori M."/>
            <person name="Tomita M."/>
            <person name="Arakawa K."/>
        </authorList>
    </citation>
    <scope>NUCLEOTIDE SEQUENCE [LARGE SCALE GENOMIC DNA]</scope>
</reference>
<keyword evidence="2" id="KW-1185">Reference proteome</keyword>
<name>A0A4Y2PEI0_ARAVE</name>
<sequence length="100" mass="11134">MEMTIVPVISQNNAHHILCTSDNVCTNRRKLLKLAALNSRVTAMCIMSVNLRPFRATLTLGNRKKSGSDRSGEYWGFESSLSPCCGRNRFTSVVLCNRAL</sequence>
<accession>A0A4Y2PEI0</accession>
<gene>
    <name evidence="1" type="ORF">AVEN_11612_1</name>
</gene>
<dbReference type="Proteomes" id="UP000499080">
    <property type="component" value="Unassembled WGS sequence"/>
</dbReference>
<dbReference type="AlphaFoldDB" id="A0A4Y2PEI0"/>